<dbReference type="InterPro" id="IPR001680">
    <property type="entry name" value="WD40_rpt"/>
</dbReference>
<evidence type="ECO:0000256" key="11">
    <source>
        <dbReference type="PROSITE-ProRule" id="PRU00221"/>
    </source>
</evidence>
<dbReference type="InterPro" id="IPR015943">
    <property type="entry name" value="WD40/YVTN_repeat-like_dom_sf"/>
</dbReference>
<dbReference type="PANTHER" id="PTHR44111:SF1">
    <property type="entry name" value="ELONGATOR COMPLEX PROTEIN 2"/>
    <property type="match status" value="1"/>
</dbReference>
<evidence type="ECO:0000256" key="10">
    <source>
        <dbReference type="ARBA" id="ARBA00023242"/>
    </source>
</evidence>
<evidence type="ECO:0000256" key="2">
    <source>
        <dbReference type="ARBA" id="ARBA00004496"/>
    </source>
</evidence>
<evidence type="ECO:0000256" key="7">
    <source>
        <dbReference type="ARBA" id="ARBA00022574"/>
    </source>
</evidence>
<comment type="similarity">
    <text evidence="4">Belongs to the WD repeat ELP2 family.</text>
</comment>
<comment type="subcellular location">
    <subcellularLocation>
        <location evidence="2">Cytoplasm</location>
    </subcellularLocation>
    <subcellularLocation>
        <location evidence="1">Nucleus</location>
    </subcellularLocation>
</comment>
<dbReference type="PROSITE" id="PS50082">
    <property type="entry name" value="WD_REPEATS_2"/>
    <property type="match status" value="1"/>
</dbReference>
<organism evidence="12 13">
    <name type="scientific">Cichlidogyrus casuarinus</name>
    <dbReference type="NCBI Taxonomy" id="1844966"/>
    <lineage>
        <taxon>Eukaryota</taxon>
        <taxon>Metazoa</taxon>
        <taxon>Spiralia</taxon>
        <taxon>Lophotrochozoa</taxon>
        <taxon>Platyhelminthes</taxon>
        <taxon>Monogenea</taxon>
        <taxon>Monopisthocotylea</taxon>
        <taxon>Dactylogyridea</taxon>
        <taxon>Ancyrocephalidae</taxon>
        <taxon>Cichlidogyrus</taxon>
    </lineage>
</organism>
<dbReference type="SUPFAM" id="SSF50978">
    <property type="entry name" value="WD40 repeat-like"/>
    <property type="match status" value="1"/>
</dbReference>
<evidence type="ECO:0000313" key="13">
    <source>
        <dbReference type="Proteomes" id="UP001626550"/>
    </source>
</evidence>
<evidence type="ECO:0000256" key="5">
    <source>
        <dbReference type="ARBA" id="ARBA00020267"/>
    </source>
</evidence>
<evidence type="ECO:0000313" key="12">
    <source>
        <dbReference type="EMBL" id="KAL3315177.1"/>
    </source>
</evidence>
<evidence type="ECO:0000256" key="9">
    <source>
        <dbReference type="ARBA" id="ARBA00022737"/>
    </source>
</evidence>
<dbReference type="Gene3D" id="2.130.10.10">
    <property type="entry name" value="YVTN repeat-like/Quinoprotein amine dehydrogenase"/>
    <property type="match status" value="2"/>
</dbReference>
<gene>
    <name evidence="12" type="primary">ELP2</name>
    <name evidence="12" type="ORF">Ciccas_006194</name>
</gene>
<feature type="repeat" description="WD" evidence="11">
    <location>
        <begin position="323"/>
        <end position="354"/>
    </location>
</feature>
<comment type="caution">
    <text evidence="12">The sequence shown here is derived from an EMBL/GenBank/DDBJ whole genome shotgun (WGS) entry which is preliminary data.</text>
</comment>
<dbReference type="EMBL" id="JBJKFK010000808">
    <property type="protein sequence ID" value="KAL3315177.1"/>
    <property type="molecule type" value="Genomic_DNA"/>
</dbReference>
<dbReference type="SMART" id="SM00320">
    <property type="entry name" value="WD40"/>
    <property type="match status" value="6"/>
</dbReference>
<dbReference type="AlphaFoldDB" id="A0ABD2Q7M2"/>
<dbReference type="PROSITE" id="PS50294">
    <property type="entry name" value="WD_REPEATS_REGION"/>
    <property type="match status" value="1"/>
</dbReference>
<dbReference type="GO" id="GO:0005634">
    <property type="term" value="C:nucleus"/>
    <property type="evidence" value="ECO:0007669"/>
    <property type="project" value="UniProtKB-SubCell"/>
</dbReference>
<dbReference type="PANTHER" id="PTHR44111">
    <property type="entry name" value="ELONGATOR COMPLEX PROTEIN 2"/>
    <property type="match status" value="1"/>
</dbReference>
<dbReference type="GO" id="GO:0008033">
    <property type="term" value="P:tRNA processing"/>
    <property type="evidence" value="ECO:0007669"/>
    <property type="project" value="UniProtKB-KW"/>
</dbReference>
<evidence type="ECO:0000256" key="6">
    <source>
        <dbReference type="ARBA" id="ARBA00022490"/>
    </source>
</evidence>
<dbReference type="Pfam" id="PF00400">
    <property type="entry name" value="WD40"/>
    <property type="match status" value="4"/>
</dbReference>
<evidence type="ECO:0000256" key="4">
    <source>
        <dbReference type="ARBA" id="ARBA00005881"/>
    </source>
</evidence>
<reference evidence="12 13" key="1">
    <citation type="submission" date="2024-11" db="EMBL/GenBank/DDBJ databases">
        <title>Adaptive evolution of stress response genes in parasites aligns with host niche diversity.</title>
        <authorList>
            <person name="Hahn C."/>
            <person name="Resl P."/>
        </authorList>
    </citation>
    <scope>NUCLEOTIDE SEQUENCE [LARGE SCALE GENOMIC DNA]</scope>
    <source>
        <strain evidence="12">EGGRZ-B1_66</strain>
        <tissue evidence="12">Body</tissue>
    </source>
</reference>
<evidence type="ECO:0000256" key="3">
    <source>
        <dbReference type="ARBA" id="ARBA00005043"/>
    </source>
</evidence>
<keyword evidence="13" id="KW-1185">Reference proteome</keyword>
<accession>A0ABD2Q7M2</accession>
<keyword evidence="6" id="KW-0963">Cytoplasm</keyword>
<name>A0ABD2Q7M2_9PLAT</name>
<keyword evidence="10" id="KW-0539">Nucleus</keyword>
<dbReference type="InterPro" id="IPR036322">
    <property type="entry name" value="WD40_repeat_dom_sf"/>
</dbReference>
<proteinExistence type="inferred from homology"/>
<keyword evidence="7 11" id="KW-0853">WD repeat</keyword>
<dbReference type="GO" id="GO:0005737">
    <property type="term" value="C:cytoplasm"/>
    <property type="evidence" value="ECO:0007669"/>
    <property type="project" value="UniProtKB-SubCell"/>
</dbReference>
<evidence type="ECO:0000256" key="8">
    <source>
        <dbReference type="ARBA" id="ARBA00022694"/>
    </source>
</evidence>
<keyword evidence="9" id="KW-0677">Repeat</keyword>
<evidence type="ECO:0000256" key="1">
    <source>
        <dbReference type="ARBA" id="ARBA00004123"/>
    </source>
</evidence>
<dbReference type="InterPro" id="IPR037289">
    <property type="entry name" value="Elp2"/>
</dbReference>
<protein>
    <recommendedName>
        <fullName evidence="5">Elongator complex protein 2</fullName>
    </recommendedName>
</protein>
<comment type="pathway">
    <text evidence="3">tRNA modification; 5-methoxycarbonylmethyl-2-thiouridine-tRNA biosynthesis.</text>
</comment>
<sequence length="461" mass="51707">MDCSTILWKQLKSTDKDAPWLECKRFGTVGDNALGLLDCAFSPSGDYFYVLGLRGNLSIWHQSQRETWTEQPPLLGHFGSVTDLSWGRSLEPKFNSRIKVSESLPYLLTSSLDQTLRLHKQWQSPTGVTTWHEMARPQIHGYDMNAVKSLSVDCYVSGGDEKVVRVFAGCSVESGCVTKGEEQSVAAKQPALSLSNFANTSISSNALIQTSKPNDETRLHLETLWPELKKLYGHNFEIYALDTHPKGTLVASACKSTKQNFADIILWNTSDWTIAQRLLHHQLTVTCLRFSRIDGTHLLAGSRDRTWSVHAQQDNDYKLVASANEHKRIIWSCCWVPDNRCFLTGSRDASIMLWGGIGKKLGIKLREFRDIKEPITALDAISNETINSTYWIAVGVESGLISMLKLSLTEDFQTNIALQMHFDVNKCHFSAPVKALEFNRTEQGVFLASGGEDGIVRVYRL</sequence>
<dbReference type="Proteomes" id="UP001626550">
    <property type="component" value="Unassembled WGS sequence"/>
</dbReference>
<keyword evidence="8" id="KW-0819">tRNA processing</keyword>